<dbReference type="Proteomes" id="UP000887569">
    <property type="component" value="Unplaced"/>
</dbReference>
<keyword evidence="1" id="KW-1185">Reference proteome</keyword>
<proteinExistence type="predicted"/>
<accession>A0A915BDF7</accession>
<name>A0A915BDF7_PARUN</name>
<reference evidence="2" key="1">
    <citation type="submission" date="2022-11" db="UniProtKB">
        <authorList>
            <consortium name="WormBaseParasite"/>
        </authorList>
    </citation>
    <scope>IDENTIFICATION</scope>
</reference>
<dbReference type="WBParaSite" id="PgR035X_g048_t01">
    <property type="protein sequence ID" value="PgR035X_g048_t01"/>
    <property type="gene ID" value="PgR035X_g048"/>
</dbReference>
<evidence type="ECO:0000313" key="2">
    <source>
        <dbReference type="WBParaSite" id="PgR035X_g048_t01"/>
    </source>
</evidence>
<dbReference type="AlphaFoldDB" id="A0A915BDF7"/>
<organism evidence="1 2">
    <name type="scientific">Parascaris univalens</name>
    <name type="common">Nematode worm</name>
    <dbReference type="NCBI Taxonomy" id="6257"/>
    <lineage>
        <taxon>Eukaryota</taxon>
        <taxon>Metazoa</taxon>
        <taxon>Ecdysozoa</taxon>
        <taxon>Nematoda</taxon>
        <taxon>Chromadorea</taxon>
        <taxon>Rhabditida</taxon>
        <taxon>Spirurina</taxon>
        <taxon>Ascaridomorpha</taxon>
        <taxon>Ascaridoidea</taxon>
        <taxon>Ascarididae</taxon>
        <taxon>Parascaris</taxon>
    </lineage>
</organism>
<protein>
    <submittedName>
        <fullName evidence="2">Uncharacterized protein</fullName>
    </submittedName>
</protein>
<evidence type="ECO:0000313" key="1">
    <source>
        <dbReference type="Proteomes" id="UP000887569"/>
    </source>
</evidence>
<sequence>YGASRIPLLIVTNSIKSYRRGCCICHIYSTDGYSHRAALINCYHETLHVIIFFQKVIIGYFIDKSTITVDDTTTFGFFMAARQTVMAVCDVHSPKAIANTS</sequence>